<dbReference type="PANTHER" id="PTHR47969:SF9">
    <property type="entry name" value="KINESIN-LIKE PROTEIN"/>
    <property type="match status" value="1"/>
</dbReference>
<gene>
    <name evidence="7" type="ORF">CJ030_MR7G015325</name>
</gene>
<evidence type="ECO:0000313" key="8">
    <source>
        <dbReference type="Proteomes" id="UP000516437"/>
    </source>
</evidence>
<dbReference type="GO" id="GO:0007018">
    <property type="term" value="P:microtubule-based movement"/>
    <property type="evidence" value="ECO:0007669"/>
    <property type="project" value="InterPro"/>
</dbReference>
<feature type="domain" description="Kinesin motor" evidence="6">
    <location>
        <begin position="16"/>
        <end position="321"/>
    </location>
</feature>
<dbReference type="GO" id="GO:0007052">
    <property type="term" value="P:mitotic spindle organization"/>
    <property type="evidence" value="ECO:0007669"/>
    <property type="project" value="TreeGrafter"/>
</dbReference>
<evidence type="ECO:0000259" key="6">
    <source>
        <dbReference type="PROSITE" id="PS50067"/>
    </source>
</evidence>
<reference evidence="7 8" key="1">
    <citation type="journal article" date="2019" name="Plant Biotechnol. J.">
        <title>The red bayberry genome and genetic basis of sex determination.</title>
        <authorList>
            <person name="Jia H.M."/>
            <person name="Jia H.J."/>
            <person name="Cai Q.L."/>
            <person name="Wang Y."/>
            <person name="Zhao H.B."/>
            <person name="Yang W.F."/>
            <person name="Wang G.Y."/>
            <person name="Li Y.H."/>
            <person name="Zhan D.L."/>
            <person name="Shen Y.T."/>
            <person name="Niu Q.F."/>
            <person name="Chang L."/>
            <person name="Qiu J."/>
            <person name="Zhao L."/>
            <person name="Xie H.B."/>
            <person name="Fu W.Y."/>
            <person name="Jin J."/>
            <person name="Li X.W."/>
            <person name="Jiao Y."/>
            <person name="Zhou C.C."/>
            <person name="Tu T."/>
            <person name="Chai C.Y."/>
            <person name="Gao J.L."/>
            <person name="Fan L.J."/>
            <person name="van de Weg E."/>
            <person name="Wang J.Y."/>
            <person name="Gao Z.S."/>
        </authorList>
    </citation>
    <scope>NUCLEOTIDE SEQUENCE [LARGE SCALE GENOMIC DNA]</scope>
    <source>
        <tissue evidence="7">Leaves</tissue>
    </source>
</reference>
<dbReference type="EMBL" id="RXIC02000025">
    <property type="protein sequence ID" value="KAB1204842.1"/>
    <property type="molecule type" value="Genomic_DNA"/>
</dbReference>
<evidence type="ECO:0000256" key="4">
    <source>
        <dbReference type="PROSITE-ProRule" id="PRU00283"/>
    </source>
</evidence>
<dbReference type="OrthoDB" id="3176171at2759"/>
<evidence type="ECO:0000313" key="7">
    <source>
        <dbReference type="EMBL" id="KAB1204842.1"/>
    </source>
</evidence>
<sequence>MASTPSDRSKVTTYRKVRVIAKIRGVTDTEAEIPANSGCSTSPWISVNKPRGEASESVTISFPDQSGSRKEYNEVDYCYGGNEDNHLIFLREIKPLISGVFEGCNPTIIACGARGSGKTSLIQGSNGKLGLAPLAMAEILSMAEQLGKSIIISSYEVYQEHVYDLLDRNRPAVSVLEDKGKIQHKGLSQASQKIATKHTQKSHRGLMIHVITPSENVDDCLVGKMNFVDLAGYKDTRRTGADGVDLVESTKINKSIYALYKVVYSLNANGSHVPFRESKLTHMLKDSLGGISKILMITCLNPSFCQDSAYMISLASRSCQGINRAVASSAKSSTRPSMPCSHKSLQHGSVSTTVKERTTQQMRNSQKKANGMVSPLKERKLFDEATLQTKSKKASTSAAVHSTPGPLEEQEEVKLISNGMNLEVLSEVVSLPGGDLHEQITLCASSKNAVSFAKEGCRTDKENRSLLVSKGGSPPISARLRELSSNLKSLCSSPPPLRIKLPEENDASSYSQVRTETAEPKTPTIDRSIVNDRREIANLNSPWETLSMRSSGMKNSLVQEYLRFLNTADREELKRLKGIGEKRATYILELREESPEPFKSLDDLKVVGLSEKQLTLSTGCVGGDRVVGGPSPVREVKGSTSRVLAEGGDTHGSIPPLGEAREFRPSASHKGGC</sequence>
<organism evidence="7 8">
    <name type="scientific">Morella rubra</name>
    <name type="common">Chinese bayberry</name>
    <dbReference type="NCBI Taxonomy" id="262757"/>
    <lineage>
        <taxon>Eukaryota</taxon>
        <taxon>Viridiplantae</taxon>
        <taxon>Streptophyta</taxon>
        <taxon>Embryophyta</taxon>
        <taxon>Tracheophyta</taxon>
        <taxon>Spermatophyta</taxon>
        <taxon>Magnoliopsida</taxon>
        <taxon>eudicotyledons</taxon>
        <taxon>Gunneridae</taxon>
        <taxon>Pentapetalae</taxon>
        <taxon>rosids</taxon>
        <taxon>fabids</taxon>
        <taxon>Fagales</taxon>
        <taxon>Myricaceae</taxon>
        <taxon>Morella</taxon>
    </lineage>
</organism>
<dbReference type="Pfam" id="PF12836">
    <property type="entry name" value="HHH_3"/>
    <property type="match status" value="1"/>
</dbReference>
<dbReference type="AlphaFoldDB" id="A0A6A1UWU5"/>
<dbReference type="SMART" id="SM00129">
    <property type="entry name" value="KISc"/>
    <property type="match status" value="1"/>
</dbReference>
<feature type="binding site" evidence="4">
    <location>
        <begin position="112"/>
        <end position="119"/>
    </location>
    <ligand>
        <name>ATP</name>
        <dbReference type="ChEBI" id="CHEBI:30616"/>
    </ligand>
</feature>
<name>A0A6A1UWU5_9ROSI</name>
<dbReference type="Proteomes" id="UP000516437">
    <property type="component" value="Chromosome 7"/>
</dbReference>
<dbReference type="GO" id="GO:0008017">
    <property type="term" value="F:microtubule binding"/>
    <property type="evidence" value="ECO:0007669"/>
    <property type="project" value="InterPro"/>
</dbReference>
<dbReference type="PROSITE" id="PS50067">
    <property type="entry name" value="KINESIN_MOTOR_2"/>
    <property type="match status" value="1"/>
</dbReference>
<dbReference type="InterPro" id="IPR027417">
    <property type="entry name" value="P-loop_NTPase"/>
</dbReference>
<keyword evidence="2 4" id="KW-0505">Motor protein</keyword>
<comment type="similarity">
    <text evidence="3">Belongs to the TRAFAC class myosin-kinesin ATPase superfamily. Kinesin family. KIN-10 subfamily.</text>
</comment>
<proteinExistence type="inferred from homology"/>
<keyword evidence="4" id="KW-0547">Nucleotide-binding</keyword>
<evidence type="ECO:0000256" key="1">
    <source>
        <dbReference type="ARBA" id="ARBA00022701"/>
    </source>
</evidence>
<dbReference type="InterPro" id="IPR010994">
    <property type="entry name" value="RuvA_2-like"/>
</dbReference>
<keyword evidence="1" id="KW-0493">Microtubule</keyword>
<feature type="region of interest" description="Disordered" evidence="5">
    <location>
        <begin position="629"/>
        <end position="673"/>
    </location>
</feature>
<dbReference type="InterPro" id="IPR001752">
    <property type="entry name" value="Kinesin_motor_dom"/>
</dbReference>
<feature type="region of interest" description="Disordered" evidence="5">
    <location>
        <begin position="494"/>
        <end position="522"/>
    </location>
</feature>
<protein>
    <submittedName>
        <fullName evidence="7">Kinesin-like protein KIF22</fullName>
    </submittedName>
</protein>
<keyword evidence="4" id="KW-0067">ATP-binding</keyword>
<dbReference type="PANTHER" id="PTHR47969">
    <property type="entry name" value="CHROMOSOME-ASSOCIATED KINESIN KIF4A-RELATED"/>
    <property type="match status" value="1"/>
</dbReference>
<dbReference type="Pfam" id="PF00225">
    <property type="entry name" value="Kinesin"/>
    <property type="match status" value="2"/>
</dbReference>
<dbReference type="SUPFAM" id="SSF47781">
    <property type="entry name" value="RuvA domain 2-like"/>
    <property type="match status" value="1"/>
</dbReference>
<feature type="region of interest" description="Disordered" evidence="5">
    <location>
        <begin position="330"/>
        <end position="371"/>
    </location>
</feature>
<evidence type="ECO:0000256" key="3">
    <source>
        <dbReference type="ARBA" id="ARBA00061615"/>
    </source>
</evidence>
<keyword evidence="8" id="KW-1185">Reference proteome</keyword>
<dbReference type="GO" id="GO:0005875">
    <property type="term" value="C:microtubule associated complex"/>
    <property type="evidence" value="ECO:0007669"/>
    <property type="project" value="TreeGrafter"/>
</dbReference>
<dbReference type="Gene3D" id="1.10.150.280">
    <property type="entry name" value="AF1531-like domain"/>
    <property type="match status" value="1"/>
</dbReference>
<dbReference type="GO" id="GO:0003777">
    <property type="term" value="F:microtubule motor activity"/>
    <property type="evidence" value="ECO:0007669"/>
    <property type="project" value="InterPro"/>
</dbReference>
<dbReference type="GO" id="GO:0005524">
    <property type="term" value="F:ATP binding"/>
    <property type="evidence" value="ECO:0007669"/>
    <property type="project" value="UniProtKB-UniRule"/>
</dbReference>
<dbReference type="Gene3D" id="3.40.850.10">
    <property type="entry name" value="Kinesin motor domain"/>
    <property type="match status" value="2"/>
</dbReference>
<dbReference type="GO" id="GO:0005874">
    <property type="term" value="C:microtubule"/>
    <property type="evidence" value="ECO:0007669"/>
    <property type="project" value="UniProtKB-KW"/>
</dbReference>
<evidence type="ECO:0000256" key="5">
    <source>
        <dbReference type="SAM" id="MobiDB-lite"/>
    </source>
</evidence>
<dbReference type="InterPro" id="IPR036961">
    <property type="entry name" value="Kinesin_motor_dom_sf"/>
</dbReference>
<dbReference type="PRINTS" id="PR00380">
    <property type="entry name" value="KINESINHEAVY"/>
</dbReference>
<feature type="compositionally biased region" description="Polar residues" evidence="5">
    <location>
        <begin position="346"/>
        <end position="368"/>
    </location>
</feature>
<dbReference type="SUPFAM" id="SSF52540">
    <property type="entry name" value="P-loop containing nucleoside triphosphate hydrolases"/>
    <property type="match status" value="1"/>
</dbReference>
<accession>A0A6A1UWU5</accession>
<evidence type="ECO:0000256" key="2">
    <source>
        <dbReference type="ARBA" id="ARBA00023175"/>
    </source>
</evidence>
<dbReference type="GO" id="GO:0051231">
    <property type="term" value="P:spindle elongation"/>
    <property type="evidence" value="ECO:0007669"/>
    <property type="project" value="TreeGrafter"/>
</dbReference>
<dbReference type="InterPro" id="IPR027640">
    <property type="entry name" value="Kinesin-like_fam"/>
</dbReference>
<comment type="caution">
    <text evidence="7">The sequence shown here is derived from an EMBL/GenBank/DDBJ whole genome shotgun (WGS) entry which is preliminary data.</text>
</comment>
<dbReference type="FunFam" id="1.10.150.280:FF:000003">
    <property type="entry name" value="Kinesin-like protein KIN-10C"/>
    <property type="match status" value="1"/>
</dbReference>